<comment type="caution">
    <text evidence="5">The sequence shown here is derived from an EMBL/GenBank/DDBJ whole genome shotgun (WGS) entry which is preliminary data.</text>
</comment>
<keyword evidence="3" id="KW-0067">ATP-binding</keyword>
<reference evidence="5 6" key="1">
    <citation type="submission" date="2018-01" db="EMBL/GenBank/DDBJ databases">
        <title>Denitrification phenotypes of diverse strains of Pseudomonas stutzeri.</title>
        <authorList>
            <person name="Milligan D.A."/>
            <person name="Bergaust L."/>
            <person name="Bakken L.R."/>
            <person name="Frostegard A."/>
        </authorList>
    </citation>
    <scope>NUCLEOTIDE SEQUENCE [LARGE SCALE GENOMIC DNA]</scope>
    <source>
        <strain evidence="5 6">ST27MN3</strain>
    </source>
</reference>
<comment type="similarity">
    <text evidence="1">Belongs to the thymidylate kinase family.</text>
</comment>
<evidence type="ECO:0000313" key="5">
    <source>
        <dbReference type="EMBL" id="PNF86544.1"/>
    </source>
</evidence>
<protein>
    <submittedName>
        <fullName evidence="5">Thymidylate kinase</fullName>
    </submittedName>
</protein>
<keyword evidence="2" id="KW-0547">Nucleotide-binding</keyword>
<proteinExistence type="inferred from homology"/>
<dbReference type="Gene3D" id="3.40.50.300">
    <property type="entry name" value="P-loop containing nucleotide triphosphate hydrolases"/>
    <property type="match status" value="1"/>
</dbReference>
<accession>A0ABX4W250</accession>
<name>A0ABX4W250_9GAMM</name>
<evidence type="ECO:0000259" key="4">
    <source>
        <dbReference type="Pfam" id="PF02223"/>
    </source>
</evidence>
<keyword evidence="5" id="KW-0808">Transferase</keyword>
<sequence>MGGFIAVEGLDGVGKSTVVQQLAGCFSGHAMSTPGAALRECRQAVLHAFAEDELAKALFYTASVSSQGRQARKKAERGEWVFMDRYWASTLAYAKARGVTADIEPLTQSLIQPDLTVLLLLDETERQRRLHARGATVEDMETLDPVFRDCVLDELHAHANLVIDITGFTLSDLSVRLSSDIRKKQALDNRGR</sequence>
<dbReference type="EMBL" id="POUI01000001">
    <property type="protein sequence ID" value="PNF86544.1"/>
    <property type="molecule type" value="Genomic_DNA"/>
</dbReference>
<dbReference type="GO" id="GO:0016301">
    <property type="term" value="F:kinase activity"/>
    <property type="evidence" value="ECO:0007669"/>
    <property type="project" value="UniProtKB-KW"/>
</dbReference>
<organism evidence="5 6">
    <name type="scientific">Stutzerimonas decontaminans</name>
    <dbReference type="NCBI Taxonomy" id="3022791"/>
    <lineage>
        <taxon>Bacteria</taxon>
        <taxon>Pseudomonadati</taxon>
        <taxon>Pseudomonadota</taxon>
        <taxon>Gammaproteobacteria</taxon>
        <taxon>Pseudomonadales</taxon>
        <taxon>Pseudomonadaceae</taxon>
        <taxon>Stutzerimonas</taxon>
    </lineage>
</organism>
<dbReference type="Proteomes" id="UP000236021">
    <property type="component" value="Unassembled WGS sequence"/>
</dbReference>
<keyword evidence="5" id="KW-0418">Kinase</keyword>
<feature type="domain" description="Thymidylate kinase-like" evidence="4">
    <location>
        <begin position="7"/>
        <end position="143"/>
    </location>
</feature>
<evidence type="ECO:0000256" key="2">
    <source>
        <dbReference type="ARBA" id="ARBA00022741"/>
    </source>
</evidence>
<dbReference type="InterPro" id="IPR039430">
    <property type="entry name" value="Thymidylate_kin-like_dom"/>
</dbReference>
<dbReference type="SUPFAM" id="SSF52540">
    <property type="entry name" value="P-loop containing nucleoside triphosphate hydrolases"/>
    <property type="match status" value="1"/>
</dbReference>
<dbReference type="InterPro" id="IPR027417">
    <property type="entry name" value="P-loop_NTPase"/>
</dbReference>
<evidence type="ECO:0000313" key="6">
    <source>
        <dbReference type="Proteomes" id="UP000236021"/>
    </source>
</evidence>
<dbReference type="RefSeq" id="WP_102856893.1">
    <property type="nucleotide sequence ID" value="NZ_JAMOHT010000027.1"/>
</dbReference>
<keyword evidence="6" id="KW-1185">Reference proteome</keyword>
<dbReference type="Pfam" id="PF02223">
    <property type="entry name" value="Thymidylate_kin"/>
    <property type="match status" value="1"/>
</dbReference>
<dbReference type="PANTHER" id="PTHR10344">
    <property type="entry name" value="THYMIDYLATE KINASE"/>
    <property type="match status" value="1"/>
</dbReference>
<evidence type="ECO:0000256" key="1">
    <source>
        <dbReference type="ARBA" id="ARBA00009776"/>
    </source>
</evidence>
<dbReference type="PANTHER" id="PTHR10344:SF4">
    <property type="entry name" value="UMP-CMP KINASE 2, MITOCHONDRIAL"/>
    <property type="match status" value="1"/>
</dbReference>
<evidence type="ECO:0000256" key="3">
    <source>
        <dbReference type="ARBA" id="ARBA00022840"/>
    </source>
</evidence>
<gene>
    <name evidence="5" type="ORF">CXK93_07065</name>
</gene>